<feature type="domain" description="Phosphatidylglycerol lysyltransferase C-terminal" evidence="7">
    <location>
        <begin position="154"/>
        <end position="473"/>
    </location>
</feature>
<gene>
    <name evidence="8" type="ORF">Rsub_03858</name>
</gene>
<organism evidence="8 9">
    <name type="scientific">Raphidocelis subcapitata</name>
    <dbReference type="NCBI Taxonomy" id="307507"/>
    <lineage>
        <taxon>Eukaryota</taxon>
        <taxon>Viridiplantae</taxon>
        <taxon>Chlorophyta</taxon>
        <taxon>core chlorophytes</taxon>
        <taxon>Chlorophyceae</taxon>
        <taxon>CS clade</taxon>
        <taxon>Sphaeropleales</taxon>
        <taxon>Selenastraceae</taxon>
        <taxon>Raphidocelis</taxon>
    </lineage>
</organism>
<evidence type="ECO:0000259" key="7">
    <source>
        <dbReference type="Pfam" id="PF09924"/>
    </source>
</evidence>
<comment type="caution">
    <text evidence="8">The sequence shown here is derived from an EMBL/GenBank/DDBJ whole genome shotgun (WGS) entry which is preliminary data.</text>
</comment>
<evidence type="ECO:0000256" key="1">
    <source>
        <dbReference type="ARBA" id="ARBA00004651"/>
    </source>
</evidence>
<dbReference type="OrthoDB" id="539270at2759"/>
<dbReference type="PANTHER" id="PTHR34697:SF2">
    <property type="entry name" value="PHOSPHATIDYLGLYCEROL LYSYLTRANSFERASE"/>
    <property type="match status" value="1"/>
</dbReference>
<dbReference type="PANTHER" id="PTHR34697">
    <property type="entry name" value="PHOSPHATIDYLGLYCEROL LYSYLTRANSFERASE"/>
    <property type="match status" value="1"/>
</dbReference>
<dbReference type="InterPro" id="IPR024320">
    <property type="entry name" value="LPG_synthase_C"/>
</dbReference>
<keyword evidence="9" id="KW-1185">Reference proteome</keyword>
<evidence type="ECO:0000313" key="8">
    <source>
        <dbReference type="EMBL" id="GBF91003.1"/>
    </source>
</evidence>
<accession>A0A2V0NZI7</accession>
<feature type="transmembrane region" description="Helical" evidence="6">
    <location>
        <begin position="422"/>
        <end position="444"/>
    </location>
</feature>
<evidence type="ECO:0000256" key="3">
    <source>
        <dbReference type="ARBA" id="ARBA00022692"/>
    </source>
</evidence>
<dbReference type="GO" id="GO:0005886">
    <property type="term" value="C:plasma membrane"/>
    <property type="evidence" value="ECO:0007669"/>
    <property type="project" value="UniProtKB-SubCell"/>
</dbReference>
<protein>
    <recommendedName>
        <fullName evidence="7">Phosphatidylglycerol lysyltransferase C-terminal domain-containing protein</fullName>
    </recommendedName>
</protein>
<dbReference type="Proteomes" id="UP000247498">
    <property type="component" value="Unassembled WGS sequence"/>
</dbReference>
<proteinExistence type="predicted"/>
<sequence length="556" mass="59033">MNAKGASPLPAALDLVLRILVGVLINIVLKILCVYAGCQVLLRKLLGLQDPGAPRPVAVAVPWDAAPRAPQSEAGARCAGGSDDGQLSSDEDVIADITADDGGAEAGAKLLLPKGAASAAGPGPTRLVQAAHIPVDAVAGADSDAWRLVGPYLRQYGSGALSSSTLWNPEFLHFFVPGLGSQPYVIGRAYNRTIVVGVGDPLAAREHWLALASGFRRAFPIATFAHVGADFGRLLRDELGYGVNDMGAETNIRVQAYAYGKKTRTIKNAVRDAKAGGVAVRELTAAELTPEVCDQLAHVTGDWVKQKAVGDSMLRVFIRHLDYENLHLAEGVRLFVAERTVPDADAQPGRTADDAAAGGGAAKAAGRKVVEGFVLVDPLWRGGEVYGYVTSLNRMRQGSHHGTLKLLYDEVMSAAKREGKEVLTFGFSPFFNLQLTPFMGALWVEAAGRFLFEFGNTLYQFKNLAFSKARYGGSVEGDAYKDPNVTMTHVYGATNTRLLDIGMLDLYVLLMYVGFFGNLDDTLFKMAGLRKSMGNSFSEEPAGAIKGAAAGGGGDE</sequence>
<evidence type="ECO:0000256" key="6">
    <source>
        <dbReference type="SAM" id="Phobius"/>
    </source>
</evidence>
<dbReference type="InterPro" id="IPR051211">
    <property type="entry name" value="PG_lysyltransferase"/>
</dbReference>
<dbReference type="EMBL" id="BDRX01000021">
    <property type="protein sequence ID" value="GBF91003.1"/>
    <property type="molecule type" value="Genomic_DNA"/>
</dbReference>
<dbReference type="AlphaFoldDB" id="A0A2V0NZI7"/>
<evidence type="ECO:0000313" key="9">
    <source>
        <dbReference type="Proteomes" id="UP000247498"/>
    </source>
</evidence>
<comment type="subcellular location">
    <subcellularLocation>
        <location evidence="1">Cell membrane</location>
        <topology evidence="1">Multi-pass membrane protein</topology>
    </subcellularLocation>
</comment>
<evidence type="ECO:0000256" key="4">
    <source>
        <dbReference type="ARBA" id="ARBA00022989"/>
    </source>
</evidence>
<feature type="transmembrane region" description="Helical" evidence="6">
    <location>
        <begin position="506"/>
        <end position="524"/>
    </location>
</feature>
<reference evidence="8 9" key="1">
    <citation type="journal article" date="2018" name="Sci. Rep.">
        <title>Raphidocelis subcapitata (=Pseudokirchneriella subcapitata) provides an insight into genome evolution and environmental adaptations in the Sphaeropleales.</title>
        <authorList>
            <person name="Suzuki S."/>
            <person name="Yamaguchi H."/>
            <person name="Nakajima N."/>
            <person name="Kawachi M."/>
        </authorList>
    </citation>
    <scope>NUCLEOTIDE SEQUENCE [LARGE SCALE GENOMIC DNA]</scope>
    <source>
        <strain evidence="8 9">NIES-35</strain>
    </source>
</reference>
<evidence type="ECO:0000256" key="2">
    <source>
        <dbReference type="ARBA" id="ARBA00022475"/>
    </source>
</evidence>
<evidence type="ECO:0000256" key="5">
    <source>
        <dbReference type="ARBA" id="ARBA00023136"/>
    </source>
</evidence>
<keyword evidence="4 6" id="KW-1133">Transmembrane helix</keyword>
<feature type="transmembrane region" description="Helical" evidence="6">
    <location>
        <begin position="15"/>
        <end position="38"/>
    </location>
</feature>
<keyword evidence="3 6" id="KW-0812">Transmembrane</keyword>
<name>A0A2V0NZI7_9CHLO</name>
<keyword evidence="2" id="KW-1003">Cell membrane</keyword>
<dbReference type="GO" id="GO:0055091">
    <property type="term" value="P:phospholipid homeostasis"/>
    <property type="evidence" value="ECO:0007669"/>
    <property type="project" value="TreeGrafter"/>
</dbReference>
<dbReference type="GO" id="GO:0016755">
    <property type="term" value="F:aminoacyltransferase activity"/>
    <property type="evidence" value="ECO:0007669"/>
    <property type="project" value="TreeGrafter"/>
</dbReference>
<keyword evidence="5 6" id="KW-0472">Membrane</keyword>
<dbReference type="InParanoid" id="A0A2V0NZI7"/>
<dbReference type="Pfam" id="PF09924">
    <property type="entry name" value="LPG_synthase_C"/>
    <property type="match status" value="1"/>
</dbReference>